<keyword evidence="1" id="KW-0472">Membrane</keyword>
<organism evidence="2 3">
    <name type="scientific">Ramazzottius varieornatus</name>
    <name type="common">Water bear</name>
    <name type="synonym">Tardigrade</name>
    <dbReference type="NCBI Taxonomy" id="947166"/>
    <lineage>
        <taxon>Eukaryota</taxon>
        <taxon>Metazoa</taxon>
        <taxon>Ecdysozoa</taxon>
        <taxon>Tardigrada</taxon>
        <taxon>Eutardigrada</taxon>
        <taxon>Parachela</taxon>
        <taxon>Hypsibioidea</taxon>
        <taxon>Ramazzottiidae</taxon>
        <taxon>Ramazzottius</taxon>
    </lineage>
</organism>
<accession>A0A1D1W583</accession>
<proteinExistence type="predicted"/>
<gene>
    <name evidence="2" type="primary">RvY_17180</name>
    <name evidence="2" type="synonym">RvY_17180.1</name>
    <name evidence="2" type="ORF">RvY_17180-1</name>
</gene>
<evidence type="ECO:0000256" key="1">
    <source>
        <dbReference type="SAM" id="Phobius"/>
    </source>
</evidence>
<keyword evidence="1" id="KW-1133">Transmembrane helix</keyword>
<sequence>MSSTGVGNRRFILKACGCIQIFLGLSAFGGAISAVVLGAKVDLSYSGFWSGLLYIFLGMLSIQGSRFDDYSQPHRGMLLACMVLNLIVSATSVFNAIWFIISILKIGRESFDIPYGPATGKCLTIVVSYAHAILVDSIIRTTLIIPVCIMAALTANKLRNAVGVTTTTHHVAPSAPAQPYVTNTQP</sequence>
<comment type="caution">
    <text evidence="2">The sequence shown here is derived from an EMBL/GenBank/DDBJ whole genome shotgun (WGS) entry which is preliminary data.</text>
</comment>
<dbReference type="EMBL" id="BDGG01000015">
    <property type="protein sequence ID" value="GAV07338.1"/>
    <property type="molecule type" value="Genomic_DNA"/>
</dbReference>
<name>A0A1D1W583_RAMVA</name>
<protein>
    <submittedName>
        <fullName evidence="2">Uncharacterized protein</fullName>
    </submittedName>
</protein>
<dbReference type="AlphaFoldDB" id="A0A1D1W583"/>
<feature type="transmembrane region" description="Helical" evidence="1">
    <location>
        <begin position="12"/>
        <end position="37"/>
    </location>
</feature>
<feature type="transmembrane region" description="Helical" evidence="1">
    <location>
        <begin position="76"/>
        <end position="101"/>
    </location>
</feature>
<keyword evidence="3" id="KW-1185">Reference proteome</keyword>
<reference evidence="2 3" key="1">
    <citation type="journal article" date="2016" name="Nat. Commun.">
        <title>Extremotolerant tardigrade genome and improved radiotolerance of human cultured cells by tardigrade-unique protein.</title>
        <authorList>
            <person name="Hashimoto T."/>
            <person name="Horikawa D.D."/>
            <person name="Saito Y."/>
            <person name="Kuwahara H."/>
            <person name="Kozuka-Hata H."/>
            <person name="Shin-I T."/>
            <person name="Minakuchi Y."/>
            <person name="Ohishi K."/>
            <person name="Motoyama A."/>
            <person name="Aizu T."/>
            <person name="Enomoto A."/>
            <person name="Kondo K."/>
            <person name="Tanaka S."/>
            <person name="Hara Y."/>
            <person name="Koshikawa S."/>
            <person name="Sagara H."/>
            <person name="Miura T."/>
            <person name="Yokobori S."/>
            <person name="Miyagawa K."/>
            <person name="Suzuki Y."/>
            <person name="Kubo T."/>
            <person name="Oyama M."/>
            <person name="Kohara Y."/>
            <person name="Fujiyama A."/>
            <person name="Arakawa K."/>
            <person name="Katayama T."/>
            <person name="Toyoda A."/>
            <person name="Kunieda T."/>
        </authorList>
    </citation>
    <scope>NUCLEOTIDE SEQUENCE [LARGE SCALE GENOMIC DNA]</scope>
    <source>
        <strain evidence="2 3">YOKOZUNA-1</strain>
    </source>
</reference>
<dbReference type="Proteomes" id="UP000186922">
    <property type="component" value="Unassembled WGS sequence"/>
</dbReference>
<evidence type="ECO:0000313" key="2">
    <source>
        <dbReference type="EMBL" id="GAV07338.1"/>
    </source>
</evidence>
<keyword evidence="1" id="KW-0812">Transmembrane</keyword>
<feature type="transmembrane region" description="Helical" evidence="1">
    <location>
        <begin position="43"/>
        <end position="64"/>
    </location>
</feature>
<evidence type="ECO:0000313" key="3">
    <source>
        <dbReference type="Proteomes" id="UP000186922"/>
    </source>
</evidence>